<organism evidence="3 4">
    <name type="scientific">Goodfellowiella coeruleoviolacea</name>
    <dbReference type="NCBI Taxonomy" id="334858"/>
    <lineage>
        <taxon>Bacteria</taxon>
        <taxon>Bacillati</taxon>
        <taxon>Actinomycetota</taxon>
        <taxon>Actinomycetes</taxon>
        <taxon>Pseudonocardiales</taxon>
        <taxon>Pseudonocardiaceae</taxon>
        <taxon>Goodfellowiella</taxon>
    </lineage>
</organism>
<keyword evidence="1" id="KW-0378">Hydrolase</keyword>
<gene>
    <name evidence="3" type="ORF">LX83_002880</name>
</gene>
<dbReference type="Gene3D" id="3.40.50.1820">
    <property type="entry name" value="alpha/beta hydrolase"/>
    <property type="match status" value="1"/>
</dbReference>
<accession>A0AAE3GD42</accession>
<comment type="caution">
    <text evidence="3">The sequence shown here is derived from an EMBL/GenBank/DDBJ whole genome shotgun (WGS) entry which is preliminary data.</text>
</comment>
<dbReference type="GO" id="GO:0016020">
    <property type="term" value="C:membrane"/>
    <property type="evidence" value="ECO:0007669"/>
    <property type="project" value="TreeGrafter"/>
</dbReference>
<dbReference type="InterPro" id="IPR000073">
    <property type="entry name" value="AB_hydrolase_1"/>
</dbReference>
<dbReference type="RefSeq" id="WP_253771477.1">
    <property type="nucleotide sequence ID" value="NZ_JAMTCK010000006.1"/>
</dbReference>
<dbReference type="EMBL" id="JAMTCK010000006">
    <property type="protein sequence ID" value="MCP2166021.1"/>
    <property type="molecule type" value="Genomic_DNA"/>
</dbReference>
<reference evidence="3" key="1">
    <citation type="submission" date="2022-06" db="EMBL/GenBank/DDBJ databases">
        <title>Genomic Encyclopedia of Archaeal and Bacterial Type Strains, Phase II (KMG-II): from individual species to whole genera.</title>
        <authorList>
            <person name="Goeker M."/>
        </authorList>
    </citation>
    <scope>NUCLEOTIDE SEQUENCE</scope>
    <source>
        <strain evidence="3">DSM 43935</strain>
    </source>
</reference>
<keyword evidence="4" id="KW-1185">Reference proteome</keyword>
<evidence type="ECO:0000313" key="4">
    <source>
        <dbReference type="Proteomes" id="UP001206128"/>
    </source>
</evidence>
<dbReference type="PANTHER" id="PTHR43798">
    <property type="entry name" value="MONOACYLGLYCEROL LIPASE"/>
    <property type="match status" value="1"/>
</dbReference>
<dbReference type="Proteomes" id="UP001206128">
    <property type="component" value="Unassembled WGS sequence"/>
</dbReference>
<name>A0AAE3GD42_9PSEU</name>
<dbReference type="Pfam" id="PF00561">
    <property type="entry name" value="Abhydrolase_1"/>
    <property type="match status" value="1"/>
</dbReference>
<dbReference type="InterPro" id="IPR050266">
    <property type="entry name" value="AB_hydrolase_sf"/>
</dbReference>
<evidence type="ECO:0000313" key="3">
    <source>
        <dbReference type="EMBL" id="MCP2166021.1"/>
    </source>
</evidence>
<dbReference type="PANTHER" id="PTHR43798:SF31">
    <property type="entry name" value="AB HYDROLASE SUPERFAMILY PROTEIN YCLE"/>
    <property type="match status" value="1"/>
</dbReference>
<dbReference type="AlphaFoldDB" id="A0AAE3GD42"/>
<dbReference type="GO" id="GO:0016787">
    <property type="term" value="F:hydrolase activity"/>
    <property type="evidence" value="ECO:0007669"/>
    <property type="project" value="UniProtKB-KW"/>
</dbReference>
<evidence type="ECO:0000256" key="1">
    <source>
        <dbReference type="ARBA" id="ARBA00022801"/>
    </source>
</evidence>
<sequence length="262" mass="27854">MTLAHDVAGAGPVVVLLHSSVGDRRMWNAQVDPLVAAGYQVVRCDFRGYGDTPPAEVHRDAEDVRDLLDDLGVASAAVVGASLGGRIAHEVAARWPDRVDALALLCPGMRAAPTTPDIVEFSQREEALLAAGELDEVAELYLDLFLGPDADEHTRAALRAMRRHSLAVQRAFGAAPTQPGAPVDLARVTAPTLILSGAHDLRYFRDIAAVLAERIPHARHVALPWAGHLPAVERPAEITALLVEFLAEARAARPQTGAPALG</sequence>
<evidence type="ECO:0000259" key="2">
    <source>
        <dbReference type="Pfam" id="PF00561"/>
    </source>
</evidence>
<dbReference type="SUPFAM" id="SSF53474">
    <property type="entry name" value="alpha/beta-Hydrolases"/>
    <property type="match status" value="1"/>
</dbReference>
<protein>
    <submittedName>
        <fullName evidence="3">Pimeloyl-ACP methyl ester carboxylesterase</fullName>
    </submittedName>
</protein>
<feature type="domain" description="AB hydrolase-1" evidence="2">
    <location>
        <begin position="12"/>
        <end position="235"/>
    </location>
</feature>
<dbReference type="InterPro" id="IPR029058">
    <property type="entry name" value="AB_hydrolase_fold"/>
</dbReference>
<proteinExistence type="predicted"/>